<feature type="coiled-coil region" evidence="1">
    <location>
        <begin position="182"/>
        <end position="209"/>
    </location>
</feature>
<feature type="compositionally biased region" description="Low complexity" evidence="2">
    <location>
        <begin position="120"/>
        <end position="135"/>
    </location>
</feature>
<name>A0A1Q9E6N7_SYMMI</name>
<evidence type="ECO:0000313" key="4">
    <source>
        <dbReference type="EMBL" id="OLQ03087.1"/>
    </source>
</evidence>
<evidence type="ECO:0000256" key="2">
    <source>
        <dbReference type="SAM" id="MobiDB-lite"/>
    </source>
</evidence>
<dbReference type="EMBL" id="LSRX01000246">
    <property type="protein sequence ID" value="OLQ03087.1"/>
    <property type="molecule type" value="Genomic_DNA"/>
</dbReference>
<dbReference type="Proteomes" id="UP000186817">
    <property type="component" value="Unassembled WGS sequence"/>
</dbReference>
<gene>
    <name evidence="4" type="primary">GIP</name>
    <name evidence="4" type="ORF">AK812_SmicGene13978</name>
</gene>
<organism evidence="4 5">
    <name type="scientific">Symbiodinium microadriaticum</name>
    <name type="common">Dinoflagellate</name>
    <name type="synonym">Zooxanthella microadriatica</name>
    <dbReference type="NCBI Taxonomy" id="2951"/>
    <lineage>
        <taxon>Eukaryota</taxon>
        <taxon>Sar</taxon>
        <taxon>Alveolata</taxon>
        <taxon>Dinophyceae</taxon>
        <taxon>Suessiales</taxon>
        <taxon>Symbiodiniaceae</taxon>
        <taxon>Symbiodinium</taxon>
    </lineage>
</organism>
<keyword evidence="1" id="KW-0175">Coiled coil</keyword>
<feature type="region of interest" description="Disordered" evidence="2">
    <location>
        <begin position="94"/>
        <end position="143"/>
    </location>
</feature>
<dbReference type="Pfam" id="PF07727">
    <property type="entry name" value="RVT_2"/>
    <property type="match status" value="1"/>
</dbReference>
<reference evidence="4 5" key="1">
    <citation type="submission" date="2016-02" db="EMBL/GenBank/DDBJ databases">
        <title>Genome analysis of coral dinoflagellate symbionts highlights evolutionary adaptations to a symbiotic lifestyle.</title>
        <authorList>
            <person name="Aranda M."/>
            <person name="Li Y."/>
            <person name="Liew Y.J."/>
            <person name="Baumgarten S."/>
            <person name="Simakov O."/>
            <person name="Wilson M."/>
            <person name="Piel J."/>
            <person name="Ashoor H."/>
            <person name="Bougouffa S."/>
            <person name="Bajic V.B."/>
            <person name="Ryu T."/>
            <person name="Ravasi T."/>
            <person name="Bayer T."/>
            <person name="Micklem G."/>
            <person name="Kim H."/>
            <person name="Bhak J."/>
            <person name="Lajeunesse T.C."/>
            <person name="Voolstra C.R."/>
        </authorList>
    </citation>
    <scope>NUCLEOTIDE SEQUENCE [LARGE SCALE GENOMIC DNA]</scope>
    <source>
        <strain evidence="4 5">CCMP2467</strain>
    </source>
</reference>
<feature type="region of interest" description="Disordered" evidence="2">
    <location>
        <begin position="1046"/>
        <end position="1081"/>
    </location>
</feature>
<accession>A0A1Q9E6N7</accession>
<feature type="domain" description="Reverse transcriptase Ty1/copia-type" evidence="3">
    <location>
        <begin position="1357"/>
        <end position="1555"/>
    </location>
</feature>
<feature type="compositionally biased region" description="Basic and acidic residues" evidence="2">
    <location>
        <begin position="102"/>
        <end position="118"/>
    </location>
</feature>
<evidence type="ECO:0000259" key="3">
    <source>
        <dbReference type="Pfam" id="PF07727"/>
    </source>
</evidence>
<feature type="region of interest" description="Disordered" evidence="2">
    <location>
        <begin position="1"/>
        <end position="79"/>
    </location>
</feature>
<dbReference type="OrthoDB" id="429298at2759"/>
<keyword evidence="5" id="KW-1185">Reference proteome</keyword>
<proteinExistence type="predicted"/>
<evidence type="ECO:0000256" key="1">
    <source>
        <dbReference type="SAM" id="Coils"/>
    </source>
</evidence>
<sequence>MRRRAGKGQGTEDSNAESVPLQIAGISSEAGDARDASNELEPDAGPLQLVGGAEGTTEERIADPGSSENPANAAAGSVNLPVNPFWSQRMQDEARLAAARPAHLDESASDSTEMRQLEDSSFPVPKSSPVSFGPPCGDTGDNLGIAAASTSVGNDQPPGLRPGERVILTEMKGLMETIMKQNADLSVQNAGLRQRIDKLEEEKASSQQAWRSVGSGAGLETEVQGLQWGNGGQTNGGHNHERDPWEGQDVFSIPFPPGRDPFNPGDRTFWNLPALEGVHLPAPATRAGDWLAQIRPLLYDLSEWSQLWWNRVEWEAQTLYRQWSRAPSIEKGLIQPRMSIELTHVRLRRLESRAYGMLQSSVPQAIRDELLATRSLHCVGLLFQILKVFAPGGMQERAQVLTELTNLGSAKSAADIVSALRAWSRCHARAVSMGVMIPDPALILRGVDALVDPLSRKASNAQVAFRLSTARNQLEIDHRPNMTSVIEYMRVLQSEWEQVSVSGLEGNSAGQPKVARVDTTQGNGGKDGDKGGKGPKGGNQKGEKDGQTNNNSNTEGPPAKARDAAKVGNARIIMTLRLPKGKVEEWNSARPITVEMAVGNCPVVSESLCLELIKELETFQNDRMQQALALRALNLGAESESLDLMNCVWGKESELLEWLRGSFGDWPEHLVRRALPARCDEAPAGSHAFMSMNRRHRRAVDRADDVILHLFAGGEKGLQVEGLGTKTVILRVDERVRRDLLDEKTYMWLATLCSSGKVSAVVANPPSSTFKHVWANDGDEKGFKGLRGSTGEMRFGLGENSVEEQMSVDDQTVLLLRTLTLHHLAHLARDGGCMVVLQHPDRADDGDPGGADLERREPGWWLWPEFSSSKLGWYRAAFGVSTGRLNERSCAKAISTNSWVLYTMLHARTELYEIHDDPRLTWQPSVLKAVGRAISVWKKETARDRDEREKEEEAAIKVLSKEELEFREHCEKDHIVFRKDCKVCLQAAMRGPKHIRQKYQHSNALCLNLDLIGPWIKGKDHILSAPARHILVATLGVPVFRDGKPLPLVPEKEQKEEEKEEEKEEKREESREEREGCVNLGSEEDIGEYPEAGGIGEWVLEDEDAGEKEEEETALSEEEYKRLCEEQEEKWRAIASELKVTVQSRAWSRKTPYAPRAVSGVTLCPAANITGCTVVLVPDGDGGETKFHVAPVMYRNVKDQVEFEAEEIVDEPPPPPPARRVTGKKPVVAHVNVGGESESETGRTSAGGGNEMIVNANYDDDSDALEPTSLNSECLVPEELWEGDRVERAILCSKVKLQLLNCWFEGIMSAAVSIASWSGEVLRNIDDWKGAISDELGNVFDVHQAMRRRRSSIVKVEAAVTNAELCHLRAAGHRAVTNQWRTSGADIRTAFLLAPLRQQSKRIFLRPPSVLKQAGFAAEGEFWEITGALYGLQDSPADWAMYRDETLPTIEIVYRERTTYLTRSKYEPNMWLLYCPFTSELLAALTIYVDDLLLSGTAEASEAIWTAIKGKWKISEPDYADEGHAITFCGFEIEQKTDGIHVGQSKYIQSLLEKYPEIQGTVGCPYAKENDNNDCKPQDSIEKLRKAQAIVGEMLWVATRTRPDLVFGVSRIGQLITRDVDQAIQRGEDMIRCMEDKTFEIEGGPLQEKGCWEAYWMLSVLLEMQAFLKATMIYHLEMSRKTQQLNLSQLWTPPQETWDPEPAWGGPESNFHQSIPPRVKKDFWHVDRRRDVAVRFHAQPRVKLYLPGPSGLPEGVQYAQLTGRRRTLAKFSEPVDFKIVSDEWNTADRPTRQLERRWTGRTEFELQGLRAE</sequence>
<feature type="region of interest" description="Disordered" evidence="2">
    <location>
        <begin position="503"/>
        <end position="566"/>
    </location>
</feature>
<evidence type="ECO:0000313" key="5">
    <source>
        <dbReference type="Proteomes" id="UP000186817"/>
    </source>
</evidence>
<protein>
    <submittedName>
        <fullName evidence="4">Copia protein</fullName>
    </submittedName>
</protein>
<feature type="region of interest" description="Disordered" evidence="2">
    <location>
        <begin position="229"/>
        <end position="258"/>
    </location>
</feature>
<feature type="compositionally biased region" description="Basic and acidic residues" evidence="2">
    <location>
        <begin position="1064"/>
        <end position="1076"/>
    </location>
</feature>
<comment type="caution">
    <text evidence="4">The sequence shown here is derived from an EMBL/GenBank/DDBJ whole genome shotgun (WGS) entry which is preliminary data.</text>
</comment>
<dbReference type="InterPro" id="IPR013103">
    <property type="entry name" value="RVT_2"/>
</dbReference>